<gene>
    <name evidence="2" type="ORF">A5888_001628</name>
    <name evidence="1" type="ORF">A5888_003186</name>
</gene>
<keyword evidence="3" id="KW-1185">Reference proteome</keyword>
<accession>A0A242K3Y6</accession>
<proteinExistence type="predicted"/>
<reference evidence="1" key="1">
    <citation type="submission" date="2017-05" db="EMBL/GenBank/DDBJ databases">
        <title>The Genome Sequence of Enterococcus sp. 9E7_DIV0242.</title>
        <authorList>
            <consortium name="The Broad Institute Genomics Platform"/>
            <consortium name="The Broad Institute Genomic Center for Infectious Diseases"/>
            <person name="Earl A."/>
            <person name="Manson A."/>
            <person name="Schwartman J."/>
            <person name="Gilmore M."/>
            <person name="Abouelleil A."/>
            <person name="Cao P."/>
            <person name="Chapman S."/>
            <person name="Cusick C."/>
            <person name="Shea T."/>
            <person name="Young S."/>
            <person name="Neafsey D."/>
            <person name="Nusbaum C."/>
            <person name="Birren B."/>
        </authorList>
    </citation>
    <scope>NUCLEOTIDE SEQUENCE [LARGE SCALE GENOMIC DNA]</scope>
    <source>
        <strain evidence="1">9E7_DIV0242</strain>
    </source>
</reference>
<dbReference type="RefSeq" id="WP_086350178.1">
    <property type="nucleotide sequence ID" value="NZ_CP147247.1"/>
</dbReference>
<evidence type="ECO:0000313" key="3">
    <source>
        <dbReference type="Proteomes" id="UP000195141"/>
    </source>
</evidence>
<evidence type="ECO:0008006" key="4">
    <source>
        <dbReference type="Google" id="ProtNLM"/>
    </source>
</evidence>
<dbReference type="OrthoDB" id="1780383at2"/>
<name>A0A242K3Y6_9ENTE</name>
<dbReference type="EMBL" id="NGMM01000005">
    <property type="protein sequence ID" value="OTP13707.1"/>
    <property type="molecule type" value="Genomic_DNA"/>
</dbReference>
<reference evidence="2" key="3">
    <citation type="submission" date="2024-03" db="EMBL/GenBank/DDBJ databases">
        <title>The Genome Sequence of Enterococcus sp. DIV0242b.</title>
        <authorList>
            <consortium name="The Broad Institute Genomics Platform"/>
            <consortium name="The Broad Institute Microbial Omics Core"/>
            <consortium name="The Broad Institute Genomic Center for Infectious Diseases"/>
            <person name="Earl A."/>
            <person name="Manson A."/>
            <person name="Gilmore M."/>
            <person name="Schwartman J."/>
            <person name="Shea T."/>
            <person name="Abouelleil A."/>
            <person name="Cao P."/>
            <person name="Chapman S."/>
            <person name="Cusick C."/>
            <person name="Young S."/>
            <person name="Neafsey D."/>
            <person name="Nusbaum C."/>
            <person name="Birren B."/>
        </authorList>
    </citation>
    <scope>NUCLEOTIDE SEQUENCE</scope>
    <source>
        <strain evidence="2">9E7_DIV0242</strain>
    </source>
</reference>
<organism evidence="1">
    <name type="scientific">Candidatus Enterococcus clewellii</name>
    <dbReference type="NCBI Taxonomy" id="1834193"/>
    <lineage>
        <taxon>Bacteria</taxon>
        <taxon>Bacillati</taxon>
        <taxon>Bacillota</taxon>
        <taxon>Bacilli</taxon>
        <taxon>Lactobacillales</taxon>
        <taxon>Enterococcaceae</taxon>
        <taxon>Enterococcus</taxon>
    </lineage>
</organism>
<reference evidence="2" key="2">
    <citation type="submission" date="2017-05" db="EMBL/GenBank/DDBJ databases">
        <authorList>
            <consortium name="The Broad Institute Genomics Platform"/>
            <consortium name="The Broad Institute Genomic Center for Infectious Diseases"/>
            <person name="Earl A."/>
            <person name="Manson A."/>
            <person name="Schwartman J."/>
            <person name="Gilmore M."/>
            <person name="Abouelleil A."/>
            <person name="Cao P."/>
            <person name="Chapman S."/>
            <person name="Cusick C."/>
            <person name="Shea T."/>
            <person name="Young S."/>
            <person name="Neafsey D."/>
            <person name="Nusbaum C."/>
            <person name="Birren B."/>
        </authorList>
    </citation>
    <scope>NUCLEOTIDE SEQUENCE</scope>
    <source>
        <strain evidence="2">9E7_DIV0242</strain>
    </source>
</reference>
<dbReference type="EMBL" id="CP147247">
    <property type="protein sequence ID" value="WYJ89901.1"/>
    <property type="molecule type" value="Genomic_DNA"/>
</dbReference>
<protein>
    <recommendedName>
        <fullName evidence="4">SPP1 Gp6-like phage portal protein</fullName>
    </recommendedName>
</protein>
<dbReference type="AlphaFoldDB" id="A0A242K3Y6"/>
<evidence type="ECO:0000313" key="2">
    <source>
        <dbReference type="EMBL" id="WYJ89901.1"/>
    </source>
</evidence>
<sequence length="409" mass="45478">MEEKGIGYLRTKLSLRKKRVDMRYEQYAMKYTDPLMGVTIPEEIRIRYRSILGWCAKGVDSLADRLVFREFTNDDFMVNEIFQDNNPDVFFDSVVLSALIASCSFVYISQGEDDNVRLQVIEASNATGIIDPITGLLTEGYAVLDRDDKGAPISEAHFLPGKTTYYIDNKESTTIESNVPHPLLVPIIHRPDAVRPFGRSRITRAGMYYQRYAKRTLERADITAEFYSFPQKWVVGLSSESEPLDSWRATVTSMLQFTQDENGESPKLGQFTTSSMTPFTEQLKTAAAGFAGETGLTLDDLGFVSDNPSSVEAIKASHENLRLAGRKAQRSLGSGLLNVAYLAACLRDDYSFTRSQFMNTKPKWEPLFEADANTLGLVGDGAVKLNQAVPGYVNGETIRDLTGLKGADG</sequence>
<evidence type="ECO:0000313" key="1">
    <source>
        <dbReference type="EMBL" id="OTP13707.1"/>
    </source>
</evidence>
<dbReference type="Proteomes" id="UP000195141">
    <property type="component" value="Chromosome"/>
</dbReference>